<protein>
    <submittedName>
        <fullName evidence="1">Uncharacterized protein</fullName>
    </submittedName>
</protein>
<gene>
    <name evidence="1" type="ORF">HK414_14065</name>
</gene>
<organism evidence="1 2">
    <name type="scientific">Ramlibacter terrae</name>
    <dbReference type="NCBI Taxonomy" id="2732511"/>
    <lineage>
        <taxon>Bacteria</taxon>
        <taxon>Pseudomonadati</taxon>
        <taxon>Pseudomonadota</taxon>
        <taxon>Betaproteobacteria</taxon>
        <taxon>Burkholderiales</taxon>
        <taxon>Comamonadaceae</taxon>
        <taxon>Ramlibacter</taxon>
    </lineage>
</organism>
<sequence>MDPRWQPHLGAVQPAQAADNLEASDLLAHGWHAEHDECWIAADGRASRMVSLDTGRALRDRTGFVRARLQPQR</sequence>
<keyword evidence="2" id="KW-1185">Reference proteome</keyword>
<accession>A0ABX6P328</accession>
<dbReference type="EMBL" id="CP053418">
    <property type="protein sequence ID" value="QJW84463.1"/>
    <property type="molecule type" value="Genomic_DNA"/>
</dbReference>
<evidence type="ECO:0000313" key="2">
    <source>
        <dbReference type="Proteomes" id="UP000500826"/>
    </source>
</evidence>
<name>A0ABX6P328_9BURK</name>
<proteinExistence type="predicted"/>
<reference evidence="1 2" key="1">
    <citation type="submission" date="2020-05" db="EMBL/GenBank/DDBJ databases">
        <title>Ramlibacter rhizophilus sp. nov., isolated from rhizosphere soil of national flower Mugunghwa from South Korea.</title>
        <authorList>
            <person name="Zheng-Fei Y."/>
            <person name="Huan T."/>
        </authorList>
    </citation>
    <scope>NUCLEOTIDE SEQUENCE [LARGE SCALE GENOMIC DNA]</scope>
    <source>
        <strain evidence="1 2">H242</strain>
    </source>
</reference>
<dbReference type="Proteomes" id="UP000500826">
    <property type="component" value="Chromosome"/>
</dbReference>
<evidence type="ECO:0000313" key="1">
    <source>
        <dbReference type="EMBL" id="QJW84463.1"/>
    </source>
</evidence>